<dbReference type="InterPro" id="IPR020591">
    <property type="entry name" value="Chromosome_initiator_DnaA-like"/>
</dbReference>
<dbReference type="Gene3D" id="1.10.8.60">
    <property type="match status" value="1"/>
</dbReference>
<dbReference type="InterPro" id="IPR038454">
    <property type="entry name" value="DnaA_N_sf"/>
</dbReference>
<evidence type="ECO:0000256" key="13">
    <source>
        <dbReference type="SAM" id="MobiDB-lite"/>
    </source>
</evidence>
<dbReference type="InterPro" id="IPR027417">
    <property type="entry name" value="P-loop_NTPase"/>
</dbReference>
<dbReference type="GO" id="GO:0005524">
    <property type="term" value="F:ATP binding"/>
    <property type="evidence" value="ECO:0007669"/>
    <property type="project" value="UniProtKB-UniRule"/>
</dbReference>
<feature type="region of interest" description="Domain I, interacts with DnaA modulators" evidence="8">
    <location>
        <begin position="1"/>
        <end position="136"/>
    </location>
</feature>
<comment type="similarity">
    <text evidence="1 8 11">Belongs to the DnaA family.</text>
</comment>
<keyword evidence="4 8" id="KW-0547">Nucleotide-binding</keyword>
<dbReference type="Gene3D" id="3.40.50.300">
    <property type="entry name" value="P-loop containing nucleotide triphosphate hydrolases"/>
    <property type="match status" value="1"/>
</dbReference>
<keyword evidence="6 8" id="KW-0446">Lipid-binding</keyword>
<dbReference type="Proteomes" id="UP000253975">
    <property type="component" value="Unassembled WGS sequence"/>
</dbReference>
<evidence type="ECO:0000256" key="12">
    <source>
        <dbReference type="SAM" id="Coils"/>
    </source>
</evidence>
<keyword evidence="2 8" id="KW-0963">Cytoplasm</keyword>
<dbReference type="GO" id="GO:0006270">
    <property type="term" value="P:DNA replication initiation"/>
    <property type="evidence" value="ECO:0007669"/>
    <property type="project" value="UniProtKB-UniRule"/>
</dbReference>
<dbReference type="PROSITE" id="PS01008">
    <property type="entry name" value="DNAA"/>
    <property type="match status" value="1"/>
</dbReference>
<dbReference type="CDD" id="cd00009">
    <property type="entry name" value="AAA"/>
    <property type="match status" value="1"/>
</dbReference>
<dbReference type="NCBIfam" id="TIGR00362">
    <property type="entry name" value="DnaA"/>
    <property type="match status" value="1"/>
</dbReference>
<dbReference type="PANTHER" id="PTHR30050">
    <property type="entry name" value="CHROMOSOMAL REPLICATION INITIATOR PROTEIN DNAA"/>
    <property type="match status" value="1"/>
</dbReference>
<dbReference type="Pfam" id="PF00308">
    <property type="entry name" value="Bac_DnaA"/>
    <property type="match status" value="1"/>
</dbReference>
<comment type="function">
    <text evidence="8 10">Plays an essential role in the initiation and regulation of chromosomal replication. ATP-DnaA binds to the origin of replication (oriC) to initiate formation of the DNA replication initiation complex once per cell cycle. Binds the DnaA box (a 9 base pair repeat at the origin) and separates the double-stranded (ds)DNA. Forms a right-handed helical filament on oriC DNA; dsDNA binds to the exterior of the filament while single-stranded (ss)DNA is stabiized in the filament's interior. The ATP-DnaA-oriC complex binds and stabilizes one strand of the AT-rich DNA unwinding element (DUE), permitting loading of DNA polymerase. After initiation quickly degrades to an ADP-DnaA complex that is not apt for DNA replication. Binds acidic phospholipids.</text>
</comment>
<feature type="binding site" evidence="8">
    <location>
        <position position="232"/>
    </location>
    <ligand>
        <name>ATP</name>
        <dbReference type="ChEBI" id="CHEBI:30616"/>
    </ligand>
</feature>
<comment type="subunit">
    <text evidence="8">Oligomerizes as a right-handed, spiral filament on DNA at oriC.</text>
</comment>
<dbReference type="InterPro" id="IPR013159">
    <property type="entry name" value="DnaA_C"/>
</dbReference>
<dbReference type="GO" id="GO:0006275">
    <property type="term" value="P:regulation of DNA replication"/>
    <property type="evidence" value="ECO:0007669"/>
    <property type="project" value="UniProtKB-UniRule"/>
</dbReference>
<feature type="coiled-coil region" evidence="12">
    <location>
        <begin position="504"/>
        <end position="531"/>
    </location>
</feature>
<dbReference type="PANTHER" id="PTHR30050:SF2">
    <property type="entry name" value="CHROMOSOMAL REPLICATION INITIATOR PROTEIN DNAA"/>
    <property type="match status" value="1"/>
</dbReference>
<evidence type="ECO:0000256" key="1">
    <source>
        <dbReference type="ARBA" id="ARBA00006583"/>
    </source>
</evidence>
<dbReference type="AlphaFoldDB" id="A0A369LGL3"/>
<evidence type="ECO:0000256" key="11">
    <source>
        <dbReference type="RuleBase" id="RU004227"/>
    </source>
</evidence>
<protein>
    <recommendedName>
        <fullName evidence="8 9">Chromosomal replication initiator protein DnaA</fullName>
    </recommendedName>
</protein>
<evidence type="ECO:0000256" key="8">
    <source>
        <dbReference type="HAMAP-Rule" id="MF_00377"/>
    </source>
</evidence>
<keyword evidence="5 8" id="KW-0067">ATP-binding</keyword>
<evidence type="ECO:0000313" key="17">
    <source>
        <dbReference type="Proteomes" id="UP000253975"/>
    </source>
</evidence>
<feature type="domain" description="AAA+ ATPase" evidence="14">
    <location>
        <begin position="219"/>
        <end position="385"/>
    </location>
</feature>
<feature type="compositionally biased region" description="Low complexity" evidence="13">
    <location>
        <begin position="113"/>
        <end position="130"/>
    </location>
</feature>
<dbReference type="HAMAP" id="MF_00377">
    <property type="entry name" value="DnaA_bact"/>
    <property type="match status" value="1"/>
</dbReference>
<dbReference type="PRINTS" id="PR00051">
    <property type="entry name" value="DNAA"/>
</dbReference>
<dbReference type="InterPro" id="IPR013317">
    <property type="entry name" value="DnaA_dom"/>
</dbReference>
<feature type="region of interest" description="Domain IV, binds dsDNA" evidence="8">
    <location>
        <begin position="414"/>
        <end position="535"/>
    </location>
</feature>
<sequence>MDPNNPYETWQAVIEKVKSYGTVNPAQVDAFLGRMQPQASSVGFLLATVDTDFIKGQIEKRFLSQIEQALRDLFETEYVVEIEVDPGSSAFMQQIATQNAQQSAPYTPPAQPAAPQAAGTQAGAAPIAPAHSEPAAPARQPIQHQPQVTPQVQPATAAQPSSPQPPAATSHLTGSQIARANGMDTGAAALTFENFIIGDSNRLAYSMAVSVAESPGKSTLNPLFIYGKSGLGKTHLLRAIQNYILETRPDMRVVYIDAQEFITEYSIAAIDHSKDKSSFQAFQSRYLDADALLIDDVQYFQGKSATVNIVFQLFNRLTDAGKQVVLSADRSPKSIDIDERYKSRFNSGGTYDIQPPEVETKLGIIKSFIEEYKRSEGSWDLYVPEDIQMYIAEISSSNVRELKSAVTKVISQMTAFGNPDITLSDVKSLLENHFSAGALKKITVEAVQHEVEQYYQVSHADLIGTKRSRNIAYARHVAIYLCRQMIDIPYNDIGKRFNRDHSTIMSSVEKIEKKTKESRELQEELEIIIKNIREN</sequence>
<comment type="domain">
    <text evidence="8">Domain I is involved in oligomerization and binding regulators, domain II is flexibile and of varying length in different bacteria, domain III forms the AAA+ region, while domain IV binds dsDNA.</text>
</comment>
<dbReference type="CDD" id="cd06571">
    <property type="entry name" value="Bac_DnaA_C"/>
    <property type="match status" value="1"/>
</dbReference>
<evidence type="ECO:0000256" key="9">
    <source>
        <dbReference type="NCBIfam" id="TIGR00362"/>
    </source>
</evidence>
<evidence type="ECO:0000259" key="14">
    <source>
        <dbReference type="SMART" id="SM00382"/>
    </source>
</evidence>
<keyword evidence="3 8" id="KW-0235">DNA replication</keyword>
<feature type="binding site" evidence="8">
    <location>
        <position position="233"/>
    </location>
    <ligand>
        <name>ATP</name>
        <dbReference type="ChEBI" id="CHEBI:30616"/>
    </ligand>
</feature>
<dbReference type="GO" id="GO:0005886">
    <property type="term" value="C:plasma membrane"/>
    <property type="evidence" value="ECO:0007669"/>
    <property type="project" value="TreeGrafter"/>
</dbReference>
<dbReference type="Gene3D" id="3.30.300.180">
    <property type="match status" value="1"/>
</dbReference>
<evidence type="ECO:0000256" key="5">
    <source>
        <dbReference type="ARBA" id="ARBA00022840"/>
    </source>
</evidence>
<dbReference type="Gene3D" id="1.10.1750.10">
    <property type="match status" value="1"/>
</dbReference>
<evidence type="ECO:0000256" key="6">
    <source>
        <dbReference type="ARBA" id="ARBA00023121"/>
    </source>
</evidence>
<dbReference type="InterPro" id="IPR003593">
    <property type="entry name" value="AAA+_ATPase"/>
</dbReference>
<keyword evidence="7 8" id="KW-0238">DNA-binding</keyword>
<dbReference type="InterPro" id="IPR010921">
    <property type="entry name" value="Trp_repressor/repl_initiator"/>
</dbReference>
<accession>A0A369LGL3</accession>
<feature type="domain" description="Chromosomal replication initiator DnaA C-terminal" evidence="15">
    <location>
        <begin position="443"/>
        <end position="511"/>
    </location>
</feature>
<dbReference type="GO" id="GO:0005737">
    <property type="term" value="C:cytoplasm"/>
    <property type="evidence" value="ECO:0007669"/>
    <property type="project" value="UniProtKB-SubCell"/>
</dbReference>
<dbReference type="Pfam" id="PF08299">
    <property type="entry name" value="Bac_DnaA_C"/>
    <property type="match status" value="1"/>
</dbReference>
<reference evidence="16 17" key="1">
    <citation type="journal article" date="2018" name="Elife">
        <title>Discovery and characterization of a prevalent human gut bacterial enzyme sufficient for the inactivation of a family of plant toxins.</title>
        <authorList>
            <person name="Koppel N."/>
            <person name="Bisanz J.E."/>
            <person name="Pandelia M.E."/>
            <person name="Turnbaugh P.J."/>
            <person name="Balskus E.P."/>
        </authorList>
    </citation>
    <scope>NUCLEOTIDE SEQUENCE [LARGE SCALE GENOMIC DNA]</scope>
    <source>
        <strain evidence="16 17">OB21 GAM31</strain>
    </source>
</reference>
<proteinExistence type="inferred from homology"/>
<feature type="compositionally biased region" description="Low complexity" evidence="13">
    <location>
        <begin position="140"/>
        <end position="171"/>
    </location>
</feature>
<evidence type="ECO:0000313" key="16">
    <source>
        <dbReference type="EMBL" id="RDB58460.1"/>
    </source>
</evidence>
<comment type="caution">
    <text evidence="16">The sequence shown here is derived from an EMBL/GenBank/DDBJ whole genome shotgun (WGS) entry which is preliminary data.</text>
</comment>
<dbReference type="SMART" id="SM00760">
    <property type="entry name" value="Bac_DnaA_C"/>
    <property type="match status" value="1"/>
</dbReference>
<feature type="binding site" evidence="8">
    <location>
        <position position="230"/>
    </location>
    <ligand>
        <name>ATP</name>
        <dbReference type="ChEBI" id="CHEBI:30616"/>
    </ligand>
</feature>
<evidence type="ECO:0000256" key="3">
    <source>
        <dbReference type="ARBA" id="ARBA00022705"/>
    </source>
</evidence>
<feature type="region of interest" description="Disordered" evidence="13">
    <location>
        <begin position="100"/>
        <end position="173"/>
    </location>
</feature>
<dbReference type="SMART" id="SM00382">
    <property type="entry name" value="AAA"/>
    <property type="match status" value="1"/>
</dbReference>
<evidence type="ECO:0000256" key="7">
    <source>
        <dbReference type="ARBA" id="ARBA00023125"/>
    </source>
</evidence>
<keyword evidence="12" id="KW-0175">Coiled coil</keyword>
<name>A0A369LGL3_9ACTN</name>
<dbReference type="GO" id="GO:0003688">
    <property type="term" value="F:DNA replication origin binding"/>
    <property type="evidence" value="ECO:0007669"/>
    <property type="project" value="UniProtKB-UniRule"/>
</dbReference>
<evidence type="ECO:0000259" key="15">
    <source>
        <dbReference type="SMART" id="SM00760"/>
    </source>
</evidence>
<dbReference type="GO" id="GO:0008289">
    <property type="term" value="F:lipid binding"/>
    <property type="evidence" value="ECO:0007669"/>
    <property type="project" value="UniProtKB-KW"/>
</dbReference>
<dbReference type="RefSeq" id="WP_114615641.1">
    <property type="nucleotide sequence ID" value="NZ_PPTO01000008.1"/>
</dbReference>
<dbReference type="SUPFAM" id="SSF52540">
    <property type="entry name" value="P-loop containing nucleoside triphosphate hydrolases"/>
    <property type="match status" value="1"/>
</dbReference>
<evidence type="ECO:0000256" key="10">
    <source>
        <dbReference type="RuleBase" id="RU000577"/>
    </source>
</evidence>
<comment type="caution">
    <text evidence="8">Lacks conserved residue(s) required for the propagation of feature annotation.</text>
</comment>
<dbReference type="EMBL" id="PPTO01000008">
    <property type="protein sequence ID" value="RDB58460.1"/>
    <property type="molecule type" value="Genomic_DNA"/>
</dbReference>
<evidence type="ECO:0000256" key="4">
    <source>
        <dbReference type="ARBA" id="ARBA00022741"/>
    </source>
</evidence>
<dbReference type="InterPro" id="IPR018312">
    <property type="entry name" value="Chromosome_initiator_DnaA_CS"/>
</dbReference>
<dbReference type="InterPro" id="IPR001957">
    <property type="entry name" value="Chromosome_initiator_DnaA"/>
</dbReference>
<evidence type="ECO:0000256" key="2">
    <source>
        <dbReference type="ARBA" id="ARBA00022490"/>
    </source>
</evidence>
<gene>
    <name evidence="8 16" type="primary">dnaA</name>
    <name evidence="16" type="ORF">C1881_06075</name>
</gene>
<comment type="subcellular location">
    <subcellularLocation>
        <location evidence="8">Cytoplasm</location>
    </subcellularLocation>
</comment>
<feature type="binding site" evidence="8">
    <location>
        <position position="234"/>
    </location>
    <ligand>
        <name>ATP</name>
        <dbReference type="ChEBI" id="CHEBI:30616"/>
    </ligand>
</feature>
<organism evidence="16 17">
    <name type="scientific">Slackia isoflavoniconvertens</name>
    <dbReference type="NCBI Taxonomy" id="572010"/>
    <lineage>
        <taxon>Bacteria</taxon>
        <taxon>Bacillati</taxon>
        <taxon>Actinomycetota</taxon>
        <taxon>Coriobacteriia</taxon>
        <taxon>Eggerthellales</taxon>
        <taxon>Eggerthellaceae</taxon>
        <taxon>Slackia</taxon>
    </lineage>
</organism>
<dbReference type="SUPFAM" id="SSF48295">
    <property type="entry name" value="TrpR-like"/>
    <property type="match status" value="1"/>
</dbReference>